<accession>A0A5J6ZCB0</accession>
<dbReference type="EMBL" id="CP045032">
    <property type="protein sequence ID" value="QFQ03383.1"/>
    <property type="molecule type" value="Genomic_DNA"/>
</dbReference>
<protein>
    <submittedName>
        <fullName evidence="1">Uncharacterized protein</fullName>
    </submittedName>
</protein>
<reference evidence="2" key="1">
    <citation type="submission" date="2019-10" db="EMBL/GenBank/DDBJ databases">
        <title>Complete genome sequence of Corynebacterium urogenitalis DSM 108747, isolated from the genital tract of a cow.</title>
        <authorList>
            <person name="Ruckert C."/>
            <person name="Ballas P."/>
            <person name="Wagener K."/>
            <person name="Drillich M."/>
            <person name="Kaempfer P."/>
            <person name="Busse H.-J."/>
            <person name="Ehling-Schulz M."/>
        </authorList>
    </citation>
    <scope>NUCLEOTIDE SEQUENCE [LARGE SCALE GENOMIC DNA]</scope>
    <source>
        <strain evidence="2">LMM 1652</strain>
    </source>
</reference>
<evidence type="ECO:0000313" key="2">
    <source>
        <dbReference type="Proteomes" id="UP000326711"/>
    </source>
</evidence>
<dbReference type="RefSeq" id="WP_151903624.1">
    <property type="nucleotide sequence ID" value="NZ_CP045032.1"/>
</dbReference>
<dbReference type="Proteomes" id="UP000326711">
    <property type="component" value="Chromosome"/>
</dbReference>
<name>A0A5J6ZCB0_9CORY</name>
<dbReference type="OrthoDB" id="4409674at2"/>
<dbReference type="AlphaFoldDB" id="A0A5J6ZCB0"/>
<proteinExistence type="predicted"/>
<evidence type="ECO:0000313" key="1">
    <source>
        <dbReference type="EMBL" id="QFQ03383.1"/>
    </source>
</evidence>
<keyword evidence="2" id="KW-1185">Reference proteome</keyword>
<sequence>MFNLQRFNKEISAALKIFPEEYSGYAVELIASWIVDNQIRVIFQSRNSQRSALWGYKSDQKIENEYAIYSEKEMADYLFFTHIAGDMPALRTLSDGTSIDWRNIPEESEPKTLSEVNKIFEELGSQSKACALKL</sequence>
<organism evidence="1 2">
    <name type="scientific">Corynebacterium urogenitale</name>
    <dbReference type="NCBI Taxonomy" id="2487892"/>
    <lineage>
        <taxon>Bacteria</taxon>
        <taxon>Bacillati</taxon>
        <taxon>Actinomycetota</taxon>
        <taxon>Actinomycetes</taxon>
        <taxon>Mycobacteriales</taxon>
        <taxon>Corynebacteriaceae</taxon>
        <taxon>Corynebacterium</taxon>
    </lineage>
</organism>
<gene>
    <name evidence="1" type="ORF">CUROG_10255</name>
</gene>
<dbReference type="KEGG" id="cuo:CUROG_10255"/>